<evidence type="ECO:0000256" key="1">
    <source>
        <dbReference type="SAM" id="MobiDB-lite"/>
    </source>
</evidence>
<feature type="compositionally biased region" description="Basic and acidic residues" evidence="1">
    <location>
        <begin position="1"/>
        <end position="19"/>
    </location>
</feature>
<evidence type="ECO:0000313" key="3">
    <source>
        <dbReference type="Proteomes" id="UP000238034"/>
    </source>
</evidence>
<proteinExistence type="predicted"/>
<reference evidence="2 3" key="1">
    <citation type="submission" date="2018-03" db="EMBL/GenBank/DDBJ databases">
        <title>Genomic Encyclopedia of Type Strains, Phase III (KMG-III): the genomes of soil and plant-associated and newly described type strains.</title>
        <authorList>
            <person name="Whitman W."/>
        </authorList>
    </citation>
    <scope>NUCLEOTIDE SEQUENCE [LARGE SCALE GENOMIC DNA]</scope>
    <source>
        <strain evidence="2 3">CGMCC 1.9313</strain>
    </source>
</reference>
<evidence type="ECO:0000313" key="2">
    <source>
        <dbReference type="EMBL" id="PRY51465.1"/>
    </source>
</evidence>
<dbReference type="Proteomes" id="UP000238034">
    <property type="component" value="Unassembled WGS sequence"/>
</dbReference>
<name>A0A2T0U0N5_9SPHI</name>
<comment type="caution">
    <text evidence="2">The sequence shown here is derived from an EMBL/GenBank/DDBJ whole genome shotgun (WGS) entry which is preliminary data.</text>
</comment>
<protein>
    <submittedName>
        <fullName evidence="2">Uncharacterized protein</fullName>
    </submittedName>
</protein>
<gene>
    <name evidence="2" type="ORF">B0I27_10750</name>
</gene>
<keyword evidence="3" id="KW-1185">Reference proteome</keyword>
<organism evidence="2 3">
    <name type="scientific">Arcticibacter pallidicorallinus</name>
    <dbReference type="NCBI Taxonomy" id="1259464"/>
    <lineage>
        <taxon>Bacteria</taxon>
        <taxon>Pseudomonadati</taxon>
        <taxon>Bacteroidota</taxon>
        <taxon>Sphingobacteriia</taxon>
        <taxon>Sphingobacteriales</taxon>
        <taxon>Sphingobacteriaceae</taxon>
        <taxon>Arcticibacter</taxon>
    </lineage>
</organism>
<dbReference type="AlphaFoldDB" id="A0A2T0U0N5"/>
<accession>A0A2T0U0N5</accession>
<feature type="region of interest" description="Disordered" evidence="1">
    <location>
        <begin position="1"/>
        <end position="39"/>
    </location>
</feature>
<dbReference type="EMBL" id="PVTH01000007">
    <property type="protein sequence ID" value="PRY51465.1"/>
    <property type="molecule type" value="Genomic_DNA"/>
</dbReference>
<sequence>MSRDKKKEPKAETKKEKSDYQSSKNSVSKPEPIVAKKKK</sequence>